<evidence type="ECO:0000256" key="16">
    <source>
        <dbReference type="ARBA" id="ARBA00023136"/>
    </source>
</evidence>
<feature type="binding site" evidence="19">
    <location>
        <position position="385"/>
    </location>
    <ligand>
        <name>ATP</name>
        <dbReference type="ChEBI" id="CHEBI:30616"/>
    </ligand>
</feature>
<dbReference type="GO" id="GO:0004674">
    <property type="term" value="F:protein serine/threonine kinase activity"/>
    <property type="evidence" value="ECO:0007669"/>
    <property type="project" value="UniProtKB-KW"/>
</dbReference>
<evidence type="ECO:0000259" key="22">
    <source>
        <dbReference type="PROSITE" id="PS50011"/>
    </source>
</evidence>
<feature type="region of interest" description="Disordered" evidence="20">
    <location>
        <begin position="637"/>
        <end position="668"/>
    </location>
</feature>
<organism evidence="23 24">
    <name type="scientific">Arabidopsis suecica</name>
    <name type="common">Swedish thale-cress</name>
    <name type="synonym">Cardaminopsis suecica</name>
    <dbReference type="NCBI Taxonomy" id="45249"/>
    <lineage>
        <taxon>Eukaryota</taxon>
        <taxon>Viridiplantae</taxon>
        <taxon>Streptophyta</taxon>
        <taxon>Embryophyta</taxon>
        <taxon>Tracheophyta</taxon>
        <taxon>Spermatophyta</taxon>
        <taxon>Magnoliopsida</taxon>
        <taxon>eudicotyledons</taxon>
        <taxon>Gunneridae</taxon>
        <taxon>Pentapetalae</taxon>
        <taxon>rosids</taxon>
        <taxon>malvids</taxon>
        <taxon>Brassicales</taxon>
        <taxon>Brassicaceae</taxon>
        <taxon>Camelineae</taxon>
        <taxon>Arabidopsis</taxon>
    </lineage>
</organism>
<dbReference type="GO" id="GO:0005886">
    <property type="term" value="C:plasma membrane"/>
    <property type="evidence" value="ECO:0007669"/>
    <property type="project" value="UniProtKB-SubCell"/>
</dbReference>
<evidence type="ECO:0000256" key="19">
    <source>
        <dbReference type="PROSITE-ProRule" id="PRU10141"/>
    </source>
</evidence>
<protein>
    <recommendedName>
        <fullName evidence="4">non-specific serine/threonine protein kinase</fullName>
        <ecNumber evidence="4">2.7.11.1</ecNumber>
    </recommendedName>
</protein>
<evidence type="ECO:0000256" key="20">
    <source>
        <dbReference type="SAM" id="MobiDB-lite"/>
    </source>
</evidence>
<comment type="similarity">
    <text evidence="3">Belongs to the enoyl-CoA hydratase/isomerase family.</text>
</comment>
<name>A0A8T2FE87_ARASU</name>
<evidence type="ECO:0000256" key="17">
    <source>
        <dbReference type="ARBA" id="ARBA00047899"/>
    </source>
</evidence>
<keyword evidence="14 21" id="KW-1133">Transmembrane helix</keyword>
<dbReference type="FunFam" id="3.30.200.20:FF:000212">
    <property type="entry name" value="Proline-rich receptor-like protein kinase PERK8"/>
    <property type="match status" value="1"/>
</dbReference>
<comment type="subcellular location">
    <subcellularLocation>
        <location evidence="1">Cell membrane</location>
        <topology evidence="1">Single-pass membrane protein</topology>
    </subcellularLocation>
    <subcellularLocation>
        <location evidence="2">Mitochondrion</location>
    </subcellularLocation>
</comment>
<keyword evidence="15" id="KW-0496">Mitochondrion</keyword>
<evidence type="ECO:0000256" key="4">
    <source>
        <dbReference type="ARBA" id="ARBA00012513"/>
    </source>
</evidence>
<keyword evidence="10" id="KW-0418">Kinase</keyword>
<feature type="transmembrane region" description="Helical" evidence="21">
    <location>
        <begin position="231"/>
        <end position="254"/>
    </location>
</feature>
<comment type="catalytic activity">
    <reaction evidence="17">
        <text>L-threonyl-[protein] + ATP = O-phospho-L-threonyl-[protein] + ADP + H(+)</text>
        <dbReference type="Rhea" id="RHEA:46608"/>
        <dbReference type="Rhea" id="RHEA-COMP:11060"/>
        <dbReference type="Rhea" id="RHEA-COMP:11605"/>
        <dbReference type="ChEBI" id="CHEBI:15378"/>
        <dbReference type="ChEBI" id="CHEBI:30013"/>
        <dbReference type="ChEBI" id="CHEBI:30616"/>
        <dbReference type="ChEBI" id="CHEBI:61977"/>
        <dbReference type="ChEBI" id="CHEBI:456216"/>
        <dbReference type="EC" id="2.7.11.1"/>
    </reaction>
</comment>
<keyword evidence="11" id="KW-0378">Hydrolase</keyword>
<evidence type="ECO:0000256" key="7">
    <source>
        <dbReference type="ARBA" id="ARBA00022679"/>
    </source>
</evidence>
<feature type="region of interest" description="Disordered" evidence="20">
    <location>
        <begin position="1"/>
        <end position="225"/>
    </location>
</feature>
<dbReference type="PROSITE" id="PS00108">
    <property type="entry name" value="PROTEIN_KINASE_ST"/>
    <property type="match status" value="1"/>
</dbReference>
<keyword evidence="9 19" id="KW-0547">Nucleotide-binding</keyword>
<evidence type="ECO:0000256" key="3">
    <source>
        <dbReference type="ARBA" id="ARBA00005254"/>
    </source>
</evidence>
<dbReference type="EC" id="2.7.11.1" evidence="4"/>
<dbReference type="NCBIfam" id="NF004127">
    <property type="entry name" value="PRK05617.1"/>
    <property type="match status" value="1"/>
</dbReference>
<evidence type="ECO:0000313" key="23">
    <source>
        <dbReference type="EMBL" id="KAG7632413.1"/>
    </source>
</evidence>
<evidence type="ECO:0000256" key="18">
    <source>
        <dbReference type="ARBA" id="ARBA00048679"/>
    </source>
</evidence>
<evidence type="ECO:0000256" key="6">
    <source>
        <dbReference type="ARBA" id="ARBA00022527"/>
    </source>
</evidence>
<keyword evidence="6" id="KW-0723">Serine/threonine-protein kinase</keyword>
<feature type="compositionally biased region" description="Pro residues" evidence="20">
    <location>
        <begin position="1"/>
        <end position="201"/>
    </location>
</feature>
<reference evidence="23 24" key="1">
    <citation type="submission" date="2020-12" db="EMBL/GenBank/DDBJ databases">
        <title>Concerted genomic and epigenomic changes stabilize Arabidopsis allopolyploids.</title>
        <authorList>
            <person name="Chen Z."/>
        </authorList>
    </citation>
    <scope>NUCLEOTIDE SEQUENCE [LARGE SCALE GENOMIC DNA]</scope>
    <source>
        <strain evidence="23">As9502</strain>
        <tissue evidence="23">Leaf</tissue>
    </source>
</reference>
<sequence>MSSAPPPGGTPSPPPQPLPIPPPPQPLPVTPPPQIIPIPPPPPPTALPPALPPPSPPTALPPALPPPPPPTTVPPIPPSTPSPPPPLTPSPLPPSPTTPSPPLTPSPTTPSPPLTPSPPPAITPSPPLPPSPTTPSPPPPSPSIPSPPLTPSPPPSSPLRPSSPPPPSPATPSTPPRSPPPPSTPTPPPRVGTLSPPPPASPSGGRSPSTPSTTPGSSPPAQSSKELSKGAMVGIAIGGGFVLLVALALIFFLCKKKRRRDNEAPPAPIDGGPYGGQQQQNASRRSAHVVMSVPPPKSSSAPPRPPHFMSRGSSGDYDSNYSDQSVLPPPSPGIALGLGIYQGTFNYEELSRATNGFSEANLLGQGGFGYVFKGMLRNGKEVAVKQLKEGSSQGEREFQAEVGIISRVHHRHLVALVGYCIADAQRLLVYEFVPNNTLEFHLHGKGRPTMEWSSRLKIAVGSAKGLSYLHENCNPKIIHRDIKASNILIDFKFEAKVADFGLAKIASDTNTHVSTRVMGTFGYLAPEYASSGKLTEKSDVFSFGVVLLELITGRRPIDVNNVHADNSLVDWARPLLNQVSEIGNFEVVVDKKLNNEYDKEEMARMVACAAACVRSTAPRRPRMDQVARVLEGNISPSDLNQGITPGHSNVYGSSGGSTDYDSSQDNEGMNKFRKAGLETQDLYSNPISEYDLYPSWSSTDGQTTREKATDNNRRLGQVGTRQSDLCLVSPTNVELGITVMIKSLSLASARIFFSRTSPSFLIPFSKLSVSHRRKFSVMASGSDEFVKGNVYPNGVALITLDRPKALNAMNLEMDLKYKSLLDEWEYDPGVKCVVVEGSTSRAFCAGMDIKGVVAEILIDKNTSLMQKVFTAEYSLICKIAGYRKPYISLMDGITMGFGLGLSGHGRYRVITERTVLAMPENGIGLFPDVGFSYIAAHSPGEGSVGAYLGMTGRRISTPSDALFVGLGTHYVPSGKLGSLREAILSADLSKDPQQHIQATLSNYSSDPETESHLQMLLPQIESAFSVSKSVKETIEELKKFQQSSEASVAEWANEAVQGIEKGAPFSLYLTHKYFSKVACAKGKTNNAMATLNGVMITEYRIALRSALRSDFTEGVRAVLTDKDQNPKWKPASLDEVDETEVDALFMPLSPEFEELNV</sequence>
<accession>A0A8T2FE87</accession>
<comment type="caution">
    <text evidence="23">The sequence shown here is derived from an EMBL/GenBank/DDBJ whole genome shotgun (WGS) entry which is preliminary data.</text>
</comment>
<dbReference type="GO" id="GO:0016787">
    <property type="term" value="F:hydrolase activity"/>
    <property type="evidence" value="ECO:0007669"/>
    <property type="project" value="UniProtKB-KW"/>
</dbReference>
<evidence type="ECO:0000256" key="1">
    <source>
        <dbReference type="ARBA" id="ARBA00004162"/>
    </source>
</evidence>
<gene>
    <name evidence="23" type="ORF">ISN44_As03g025550</name>
</gene>
<proteinExistence type="inferred from homology"/>
<feature type="region of interest" description="Disordered" evidence="20">
    <location>
        <begin position="262"/>
        <end position="325"/>
    </location>
</feature>
<dbReference type="FunFam" id="1.10.510.10:FF:000173">
    <property type="entry name" value="proline-rich receptor-like protein kinase PERK8"/>
    <property type="match status" value="1"/>
</dbReference>
<dbReference type="CDD" id="cd06558">
    <property type="entry name" value="crotonase-like"/>
    <property type="match status" value="1"/>
</dbReference>
<dbReference type="InterPro" id="IPR045004">
    <property type="entry name" value="ECH_dom"/>
</dbReference>
<dbReference type="Pfam" id="PF16113">
    <property type="entry name" value="ECH_2"/>
    <property type="match status" value="1"/>
</dbReference>
<feature type="compositionally biased region" description="Pro residues" evidence="20">
    <location>
        <begin position="293"/>
        <end position="306"/>
    </location>
</feature>
<evidence type="ECO:0000256" key="11">
    <source>
        <dbReference type="ARBA" id="ARBA00022801"/>
    </source>
</evidence>
<evidence type="ECO:0000256" key="15">
    <source>
        <dbReference type="ARBA" id="ARBA00023128"/>
    </source>
</evidence>
<dbReference type="InterPro" id="IPR017441">
    <property type="entry name" value="Protein_kinase_ATP_BS"/>
</dbReference>
<keyword evidence="5" id="KW-1003">Cell membrane</keyword>
<dbReference type="GO" id="GO:0005739">
    <property type="term" value="C:mitochondrion"/>
    <property type="evidence" value="ECO:0007669"/>
    <property type="project" value="UniProtKB-SubCell"/>
</dbReference>
<feature type="domain" description="Protein kinase" evidence="22">
    <location>
        <begin position="357"/>
        <end position="634"/>
    </location>
</feature>
<evidence type="ECO:0000256" key="8">
    <source>
        <dbReference type="ARBA" id="ARBA00022692"/>
    </source>
</evidence>
<dbReference type="FunFam" id="3.90.226.10:FF:000062">
    <property type="entry name" value="3-hydroxyisobutyryl-CoA hydrolase-like protein 3 mitochondrial"/>
    <property type="match status" value="1"/>
</dbReference>
<keyword evidence="24" id="KW-1185">Reference proteome</keyword>
<dbReference type="AlphaFoldDB" id="A0A8T2FE87"/>
<evidence type="ECO:0000256" key="9">
    <source>
        <dbReference type="ARBA" id="ARBA00022741"/>
    </source>
</evidence>
<dbReference type="InterPro" id="IPR047117">
    <property type="entry name" value="PERK1-13-like"/>
</dbReference>
<dbReference type="PROSITE" id="PS50011">
    <property type="entry name" value="PROTEIN_KINASE_DOM"/>
    <property type="match status" value="1"/>
</dbReference>
<evidence type="ECO:0000256" key="12">
    <source>
        <dbReference type="ARBA" id="ARBA00022840"/>
    </source>
</evidence>
<evidence type="ECO:0000313" key="24">
    <source>
        <dbReference type="Proteomes" id="UP000694251"/>
    </source>
</evidence>
<keyword evidence="8 21" id="KW-0812">Transmembrane</keyword>
<keyword evidence="7" id="KW-0808">Transferase</keyword>
<dbReference type="InterPro" id="IPR008271">
    <property type="entry name" value="Ser/Thr_kinase_AS"/>
</dbReference>
<evidence type="ECO:0000256" key="2">
    <source>
        <dbReference type="ARBA" id="ARBA00004173"/>
    </source>
</evidence>
<feature type="compositionally biased region" description="Low complexity" evidence="20">
    <location>
        <begin position="310"/>
        <end position="325"/>
    </location>
</feature>
<evidence type="ECO:0000256" key="14">
    <source>
        <dbReference type="ARBA" id="ARBA00022989"/>
    </source>
</evidence>
<dbReference type="PANTHER" id="PTHR47982:SF51">
    <property type="entry name" value="PROLINE-RICH RECEPTOR-LIKE PROTEIN KINASE PERK2"/>
    <property type="match status" value="1"/>
</dbReference>
<keyword evidence="13" id="KW-0809">Transit peptide</keyword>
<dbReference type="InterPro" id="IPR000719">
    <property type="entry name" value="Prot_kinase_dom"/>
</dbReference>
<dbReference type="InterPro" id="IPR001245">
    <property type="entry name" value="Ser-Thr/Tyr_kinase_cat_dom"/>
</dbReference>
<feature type="compositionally biased region" description="Polar residues" evidence="20">
    <location>
        <begin position="637"/>
        <end position="647"/>
    </location>
</feature>
<dbReference type="PROSITE" id="PS00107">
    <property type="entry name" value="PROTEIN_KINASE_ATP"/>
    <property type="match status" value="1"/>
</dbReference>
<keyword evidence="16 21" id="KW-0472">Membrane</keyword>
<dbReference type="PANTHER" id="PTHR47982">
    <property type="entry name" value="PROLINE-RICH RECEPTOR-LIKE PROTEIN KINASE PERK4"/>
    <property type="match status" value="1"/>
</dbReference>
<evidence type="ECO:0000256" key="10">
    <source>
        <dbReference type="ARBA" id="ARBA00022777"/>
    </source>
</evidence>
<dbReference type="CDD" id="cd14066">
    <property type="entry name" value="STKc_IRAK"/>
    <property type="match status" value="1"/>
</dbReference>
<comment type="catalytic activity">
    <reaction evidence="18">
        <text>L-seryl-[protein] + ATP = O-phospho-L-seryl-[protein] + ADP + H(+)</text>
        <dbReference type="Rhea" id="RHEA:17989"/>
        <dbReference type="Rhea" id="RHEA-COMP:9863"/>
        <dbReference type="Rhea" id="RHEA-COMP:11604"/>
        <dbReference type="ChEBI" id="CHEBI:15378"/>
        <dbReference type="ChEBI" id="CHEBI:29999"/>
        <dbReference type="ChEBI" id="CHEBI:30616"/>
        <dbReference type="ChEBI" id="CHEBI:83421"/>
        <dbReference type="ChEBI" id="CHEBI:456216"/>
        <dbReference type="EC" id="2.7.11.1"/>
    </reaction>
</comment>
<dbReference type="EMBL" id="JAEFBJ010000003">
    <property type="protein sequence ID" value="KAG7632413.1"/>
    <property type="molecule type" value="Genomic_DNA"/>
</dbReference>
<feature type="compositionally biased region" description="Low complexity" evidence="20">
    <location>
        <begin position="202"/>
        <end position="224"/>
    </location>
</feature>
<evidence type="ECO:0000256" key="21">
    <source>
        <dbReference type="SAM" id="Phobius"/>
    </source>
</evidence>
<keyword evidence="12 19" id="KW-0067">ATP-binding</keyword>
<evidence type="ECO:0000256" key="5">
    <source>
        <dbReference type="ARBA" id="ARBA00022475"/>
    </source>
</evidence>
<dbReference type="GO" id="GO:0005524">
    <property type="term" value="F:ATP binding"/>
    <property type="evidence" value="ECO:0007669"/>
    <property type="project" value="UniProtKB-UniRule"/>
</dbReference>
<evidence type="ECO:0000256" key="13">
    <source>
        <dbReference type="ARBA" id="ARBA00022946"/>
    </source>
</evidence>
<dbReference type="OrthoDB" id="4062651at2759"/>
<dbReference type="Proteomes" id="UP000694251">
    <property type="component" value="Chromosome 3"/>
</dbReference>
<dbReference type="SMART" id="SM00220">
    <property type="entry name" value="S_TKc"/>
    <property type="match status" value="1"/>
</dbReference>
<dbReference type="Pfam" id="PF07714">
    <property type="entry name" value="PK_Tyr_Ser-Thr"/>
    <property type="match status" value="1"/>
</dbReference>